<dbReference type="Gene3D" id="1.10.1540.10">
    <property type="entry name" value="BEACH domain"/>
    <property type="match status" value="1"/>
</dbReference>
<evidence type="ECO:0000256" key="1">
    <source>
        <dbReference type="ARBA" id="ARBA00022574"/>
    </source>
</evidence>
<keyword evidence="1" id="KW-0853">WD repeat</keyword>
<evidence type="ECO:0000259" key="4">
    <source>
        <dbReference type="PROSITE" id="PS51783"/>
    </source>
</evidence>
<dbReference type="Proteomes" id="UP001187531">
    <property type="component" value="Unassembled WGS sequence"/>
</dbReference>
<dbReference type="AlphaFoldDB" id="A0AA88HLE5"/>
<dbReference type="SUPFAM" id="SSF81837">
    <property type="entry name" value="BEACH domain"/>
    <property type="match status" value="1"/>
</dbReference>
<organism evidence="5 6">
    <name type="scientific">Artemia franciscana</name>
    <name type="common">Brine shrimp</name>
    <name type="synonym">Artemia sanfranciscana</name>
    <dbReference type="NCBI Taxonomy" id="6661"/>
    <lineage>
        <taxon>Eukaryota</taxon>
        <taxon>Metazoa</taxon>
        <taxon>Ecdysozoa</taxon>
        <taxon>Arthropoda</taxon>
        <taxon>Crustacea</taxon>
        <taxon>Branchiopoda</taxon>
        <taxon>Anostraca</taxon>
        <taxon>Artemiidae</taxon>
        <taxon>Artemia</taxon>
    </lineage>
</organism>
<dbReference type="PROSITE" id="PS51783">
    <property type="entry name" value="PH_BEACH"/>
    <property type="match status" value="1"/>
</dbReference>
<evidence type="ECO:0000259" key="3">
    <source>
        <dbReference type="PROSITE" id="PS50197"/>
    </source>
</evidence>
<evidence type="ECO:0000313" key="5">
    <source>
        <dbReference type="EMBL" id="KAK2707627.1"/>
    </source>
</evidence>
<evidence type="ECO:0000256" key="2">
    <source>
        <dbReference type="ARBA" id="ARBA00022737"/>
    </source>
</evidence>
<proteinExistence type="predicted"/>
<dbReference type="CDD" id="cd01201">
    <property type="entry name" value="PH_BEACH"/>
    <property type="match status" value="1"/>
</dbReference>
<dbReference type="EMBL" id="JAVRJZ010000019">
    <property type="protein sequence ID" value="KAK2707627.1"/>
    <property type="molecule type" value="Genomic_DNA"/>
</dbReference>
<sequence>FSFEDAQDVATLLPQELALYQISALPLALSCLKASVEDTALFHNLIGIIKDIMIKVPMILTALIDFGLVECAVTCLHSVSYLAPNETDVVGQREEEILIDDLARLLSTVAVRLVSMTGINSFQVLQDILHQLNYSEQGDRQKLGLPGLFVYRRAQCWVLKESIATLQSLLSETQYSRRPSPVYEMLLSQETMSRDSRKNQPTSYLSLFLNTPLHAHYKQFSRRLSLEREVSRSEATDRVKWLIIRSVDYIICSEVGENGYMFSDSEKSFVRYISSLLITSMDVGLGKGRSDNWSSMMRSQRDMLRVQFGRLLGFLLSPLQEKEIRSFIIEELAGRKTYEEILRLAAISSVTTEQLINQNMNDFLTNHFSTLDEPLQESCLKILQVLQCLGTVHSPVSNGNGWSSVGWGARSLPTTPGEGPGEVQSWSEYLSRAKYTRAKWLQQLEAAELRARKMTEPIAIRVCDSAISVTREVVELQNSERRNLVQSIRSKAAKLADAPKLWKSLADRMLHEHAAWYMPECFPQHWEMDPTEGPDRVRIRLQRCFLDIGDRYLLPDSRRKKKEPRCVFEYLMTPIDKNLGNSVDRISAFDVIRFSSPCMRILPLGEVNGEILMGRSDIYFVANEGEGENWSLSEIRLVYRRRYELQDQGVELFFTSSTTLFLTFETNADRESFLKELSNSNLPSFATGEENLTEMTMLWKEGLMTNLSYLMNLNTLAGRSYNDLMQYPVVPFVLADYSSSCLDLTNQSSYRNLKKPVGIQDPNNERHYIHNYNYLKNEYQNAASDDLIKVPYHYGSHYSNSGIVLHFLVRLLPYTKLFLSYQDRNFDIPDRTFHNLGATWRLASVESTTDVKEMIPESFFLPEFLVNMNGFDFGLRQSGERVNHVTLPPWSTGNDPRRFILLHRQALESDYVRENLNHWIDLIFGFKQQGQAAIEALNVFHPATYSGFDVDSVPDPIERNARYTMIKTYGQTPKQLFASPHPASNAKSSRENDTQLLPLGGTAIGIKWGNFVGANGQGEPSLVWKQAHPVRGVLLCPVATGEIYGIPPKCSLVANCLKERTSRGQTASFVQSAAVLNWSHPDGLLRVRSRKDAPARPVIKPPVDDKVCISAGQMDPKSPFLQGEVMSILQLRTRFNVLLTISVLKTAE</sequence>
<dbReference type="InterPro" id="IPR011993">
    <property type="entry name" value="PH-like_dom_sf"/>
</dbReference>
<gene>
    <name evidence="5" type="ORF">QYM36_015363</name>
</gene>
<accession>A0AA88HLE5</accession>
<dbReference type="SUPFAM" id="SSF50729">
    <property type="entry name" value="PH domain-like"/>
    <property type="match status" value="1"/>
</dbReference>
<dbReference type="InterPro" id="IPR000409">
    <property type="entry name" value="BEACH_dom"/>
</dbReference>
<dbReference type="Pfam" id="PF14844">
    <property type="entry name" value="PH_BEACH"/>
    <property type="match status" value="1"/>
</dbReference>
<dbReference type="InterPro" id="IPR050865">
    <property type="entry name" value="BEACH_Domain"/>
</dbReference>
<feature type="domain" description="BEACH" evidence="3">
    <location>
        <begin position="684"/>
        <end position="984"/>
    </location>
</feature>
<evidence type="ECO:0008006" key="7">
    <source>
        <dbReference type="Google" id="ProtNLM"/>
    </source>
</evidence>
<dbReference type="Pfam" id="PF02138">
    <property type="entry name" value="Beach"/>
    <property type="match status" value="1"/>
</dbReference>
<name>A0AA88HLE5_ARTSF</name>
<comment type="caution">
    <text evidence="5">The sequence shown here is derived from an EMBL/GenBank/DDBJ whole genome shotgun (WGS) entry which is preliminary data.</text>
</comment>
<dbReference type="PROSITE" id="PS50197">
    <property type="entry name" value="BEACH"/>
    <property type="match status" value="1"/>
</dbReference>
<protein>
    <recommendedName>
        <fullName evidence="7">Lysosomal trafficking regulator</fullName>
    </recommendedName>
</protein>
<dbReference type="InterPro" id="IPR036372">
    <property type="entry name" value="BEACH_dom_sf"/>
</dbReference>
<evidence type="ECO:0000313" key="6">
    <source>
        <dbReference type="Proteomes" id="UP001187531"/>
    </source>
</evidence>
<dbReference type="Gene3D" id="2.30.29.30">
    <property type="entry name" value="Pleckstrin-homology domain (PH domain)/Phosphotyrosine-binding domain (PTB)"/>
    <property type="match status" value="1"/>
</dbReference>
<keyword evidence="2" id="KW-0677">Repeat</keyword>
<reference evidence="5" key="1">
    <citation type="submission" date="2023-07" db="EMBL/GenBank/DDBJ databases">
        <title>Chromosome-level genome assembly of Artemia franciscana.</title>
        <authorList>
            <person name="Jo E."/>
        </authorList>
    </citation>
    <scope>NUCLEOTIDE SEQUENCE</scope>
    <source>
        <tissue evidence="5">Whole body</tissue>
    </source>
</reference>
<dbReference type="PANTHER" id="PTHR13743:SF86">
    <property type="entry name" value="LYSOSOMAL-TRAFFICKING REGULATOR"/>
    <property type="match status" value="1"/>
</dbReference>
<feature type="domain" description="BEACH-type PH" evidence="4">
    <location>
        <begin position="587"/>
        <end position="678"/>
    </location>
</feature>
<dbReference type="InterPro" id="IPR023362">
    <property type="entry name" value="PH-BEACH_dom"/>
</dbReference>
<dbReference type="CDD" id="cd06071">
    <property type="entry name" value="Beach"/>
    <property type="match status" value="1"/>
</dbReference>
<feature type="non-terminal residue" evidence="5">
    <location>
        <position position="1148"/>
    </location>
</feature>
<keyword evidence="6" id="KW-1185">Reference proteome</keyword>
<dbReference type="FunFam" id="1.10.1540.10:FF:000001">
    <property type="entry name" value="neurobeachin isoform X1"/>
    <property type="match status" value="1"/>
</dbReference>
<dbReference type="PANTHER" id="PTHR13743">
    <property type="entry name" value="BEIGE/BEACH-RELATED"/>
    <property type="match status" value="1"/>
</dbReference>
<dbReference type="SMART" id="SM01026">
    <property type="entry name" value="Beach"/>
    <property type="match status" value="1"/>
</dbReference>